<dbReference type="Gene3D" id="3.40.50.1820">
    <property type="entry name" value="alpha/beta hydrolase"/>
    <property type="match status" value="1"/>
</dbReference>
<accession>A0A075GE29</accession>
<dbReference type="SMART" id="SM00939">
    <property type="entry name" value="PepX_C"/>
    <property type="match status" value="1"/>
</dbReference>
<dbReference type="InterPro" id="IPR013736">
    <property type="entry name" value="Xaa-Pro_dipept_C"/>
</dbReference>
<dbReference type="GO" id="GO:0008239">
    <property type="term" value="F:dipeptidyl-peptidase activity"/>
    <property type="evidence" value="ECO:0007669"/>
    <property type="project" value="InterPro"/>
</dbReference>
<feature type="domain" description="Xaa-Pro dipeptidyl-peptidase C-terminal" evidence="2">
    <location>
        <begin position="364"/>
        <end position="623"/>
    </location>
</feature>
<dbReference type="SUPFAM" id="SSF49785">
    <property type="entry name" value="Galactose-binding domain-like"/>
    <property type="match status" value="1"/>
</dbReference>
<dbReference type="Pfam" id="PF02129">
    <property type="entry name" value="Peptidase_S15"/>
    <property type="match status" value="1"/>
</dbReference>
<dbReference type="InterPro" id="IPR029058">
    <property type="entry name" value="AB_hydrolase_fold"/>
</dbReference>
<dbReference type="EMBL" id="KF900622">
    <property type="protein sequence ID" value="AIF01500.1"/>
    <property type="molecule type" value="Genomic_DNA"/>
</dbReference>
<organism evidence="3">
    <name type="scientific">uncultured marine group II/III euryarchaeote KM3_149_A03</name>
    <dbReference type="NCBI Taxonomy" id="1457884"/>
    <lineage>
        <taxon>Archaea</taxon>
        <taxon>Methanobacteriati</taxon>
        <taxon>Methanobacteriota</taxon>
        <taxon>environmental samples</taxon>
    </lineage>
</organism>
<reference evidence="3" key="1">
    <citation type="journal article" date="2014" name="Genome Biol. Evol.">
        <title>Pangenome evidence for extensive interdomain horizontal transfer affecting lineage core and shell genes in uncultured planktonic thaumarchaeota and euryarchaeota.</title>
        <authorList>
            <person name="Deschamps P."/>
            <person name="Zivanovic Y."/>
            <person name="Moreira D."/>
            <person name="Rodriguez-Valera F."/>
            <person name="Lopez-Garcia P."/>
        </authorList>
    </citation>
    <scope>NUCLEOTIDE SEQUENCE</scope>
</reference>
<dbReference type="SUPFAM" id="SSF53474">
    <property type="entry name" value="alpha/beta-Hydrolases"/>
    <property type="match status" value="1"/>
</dbReference>
<evidence type="ECO:0000313" key="3">
    <source>
        <dbReference type="EMBL" id="AIF01500.1"/>
    </source>
</evidence>
<protein>
    <submittedName>
        <fullName evidence="3">Peptidase S15</fullName>
    </submittedName>
</protein>
<proteinExistence type="predicted"/>
<dbReference type="InterPro" id="IPR005674">
    <property type="entry name" value="CocE/Ser_esterase"/>
</dbReference>
<dbReference type="Pfam" id="PF08530">
    <property type="entry name" value="PepX_C"/>
    <property type="match status" value="1"/>
</dbReference>
<name>A0A075GE29_9EURY</name>
<dbReference type="NCBIfam" id="TIGR00976">
    <property type="entry name" value="CocE_NonD"/>
    <property type="match status" value="1"/>
</dbReference>
<evidence type="ECO:0000259" key="2">
    <source>
        <dbReference type="SMART" id="SM00939"/>
    </source>
</evidence>
<evidence type="ECO:0000256" key="1">
    <source>
        <dbReference type="ARBA" id="ARBA00022801"/>
    </source>
</evidence>
<dbReference type="Gene3D" id="1.10.3020.10">
    <property type="entry name" value="alpha-amino acid ester hydrolase ( Helical cap domain)"/>
    <property type="match status" value="1"/>
</dbReference>
<dbReference type="InterPro" id="IPR008979">
    <property type="entry name" value="Galactose-bd-like_sf"/>
</dbReference>
<keyword evidence="1" id="KW-0378">Hydrolase</keyword>
<sequence length="630" mass="72042">MILHKFGSTSLSILLVALLGQLVVGQDAGEEEKNPWLDRYIKSEHRIAMRDGVELFTAVYRPRDTSQPYPILMKRTPYRSAPYGEKNYPKNLGPSLKLAEEGFIFVYQDVRGRYQSDGEFVHVTPHIDDKTGPQQVDESSDTYDTIEWLLKNVPNHNGRVGISGISYPGFYTIAGAIDSHPAIAAISPQAPVANWYFDDFVHHGAFFLAHAFRWLSSNAQTRSGLISERPPSFKYPQQDGYQFFLDIGPMKNVDARFLKGRVPFWNKMVEHPNYDDFWKQKNLLPHLRNIKCPVMLVTGWYDAEDLYGSFEVYRSVEEKNPGIANTLVVGPWAHGGWARAGGDHLGSAYFGSNTADFFREQIELPFFKHHLKGGPDPKLPEAYVFETGSNQWRQFSDWPPVESRQAQLFLADNGALAFEPERGSTQFDEYLSDPKHPVPYTESITTGMTREYMTDDQRFASRRADVLVYQTAPLEADLTLTGTMLADIWISTSGTDCDLVVKLVDVYPNDAKDHKYTPPTSSMSGQQMMIRSEVIRCRYRNDYSAPEPMVSNKPTRIQLPLMDVQHCFQKGHRIMVQLQSSWFPLVDRNPQSYVPNIYRADEQNFRATRQRVYHSKRFPSALNVRLMIDE</sequence>
<dbReference type="InterPro" id="IPR000383">
    <property type="entry name" value="Xaa-Pro-like_dom"/>
</dbReference>
<dbReference type="Gene3D" id="2.60.120.260">
    <property type="entry name" value="Galactose-binding domain-like"/>
    <property type="match status" value="1"/>
</dbReference>
<dbReference type="AlphaFoldDB" id="A0A075GE29"/>